<dbReference type="InterPro" id="IPR050336">
    <property type="entry name" value="Chromosome_partition/occlusion"/>
</dbReference>
<sequence length="662" mass="73378">MTATKNNGTAVAVQATENSKSVAENASVATGATAKGVEKAVNIPSDLIEPSNYNARKTFDADALKELAQSISVHGLIQPITVRRKGEKGEHYEIICGERRFRACRMLKLTEIPAIVREATDEQAYDLSISENLQREDVPPMEAAEAYKRLIDTKRYDVASLALQFGKSEKHVYQTLKLCDLIKGIAKLVREGKLTASAGVVISKYDKKIQEDILNDRLGKDGNGDWCSISAGVLSGKIENCYTNNLENYSFDKSKCLKCIHNSNNFDLFAEGGGCGKCTNKKCLSDKQTAYLVEQAQAVALHDPKLVFVGEQYSHDNEATQIIKKGGYEFKNVQTYNLDSYPTAPTAPQASEYSKPEDFDKAQEKYGKEQERYTKQTAHLDELKEQGKIRVYAKIGDSNVRMYYKEVATKDTKSNEQLIADLTAKKKRNTELQAEKTAESVKELLRTDELPQSAFTADEETAMYFFMLSKLRRSHYKAVGLKENDYYGLTDEKRLEIASTLTEEQKTVIRRDYLYSHLTERTSTVVDTKGGLLLMFAKQHLPKKTAEIEATHAEDYGKKNARLDERIAGLKKAEKKTKADAKAKKAEQPAKAEKPAKSDEKQAKKADKPNTVTTTAVAVIPKADAVVTMQSKPATTATPTAGRVQIVTVPPKGKTAKVATAV</sequence>
<dbReference type="EMBL" id="JACIEP010000025">
    <property type="protein sequence ID" value="MBB4038228.1"/>
    <property type="molecule type" value="Genomic_DNA"/>
</dbReference>
<dbReference type="SUPFAM" id="SSF109709">
    <property type="entry name" value="KorB DNA-binding domain-like"/>
    <property type="match status" value="1"/>
</dbReference>
<dbReference type="CDD" id="cd16393">
    <property type="entry name" value="SPO0J_N"/>
    <property type="match status" value="1"/>
</dbReference>
<protein>
    <submittedName>
        <fullName evidence="6">ParB family chromosome partitioning protein</fullName>
    </submittedName>
</protein>
<dbReference type="SUPFAM" id="SSF110849">
    <property type="entry name" value="ParB/Sulfiredoxin"/>
    <property type="match status" value="1"/>
</dbReference>
<comment type="similarity">
    <text evidence="1">Belongs to the ParB family.</text>
</comment>
<keyword evidence="7" id="KW-1185">Reference proteome</keyword>
<dbReference type="Gene3D" id="1.10.10.2830">
    <property type="match status" value="1"/>
</dbReference>
<name>A0A840CVP0_9BACT</name>
<dbReference type="Proteomes" id="UP000555103">
    <property type="component" value="Unassembled WGS sequence"/>
</dbReference>
<keyword evidence="3" id="KW-0238">DNA-binding</keyword>
<evidence type="ECO:0000313" key="6">
    <source>
        <dbReference type="EMBL" id="MBB4038228.1"/>
    </source>
</evidence>
<evidence type="ECO:0000256" key="4">
    <source>
        <dbReference type="SAM" id="MobiDB-lite"/>
    </source>
</evidence>
<accession>A0A840CVP0</accession>
<organism evidence="6 7">
    <name type="scientific">Dysgonomonas hofstadii</name>
    <dbReference type="NCBI Taxonomy" id="637886"/>
    <lineage>
        <taxon>Bacteria</taxon>
        <taxon>Pseudomonadati</taxon>
        <taxon>Bacteroidota</taxon>
        <taxon>Bacteroidia</taxon>
        <taxon>Bacteroidales</taxon>
        <taxon>Dysgonomonadaceae</taxon>
        <taxon>Dysgonomonas</taxon>
    </lineage>
</organism>
<dbReference type="InterPro" id="IPR041468">
    <property type="entry name" value="HTH_ParB/Spo0J"/>
</dbReference>
<keyword evidence="2" id="KW-0159">Chromosome partition</keyword>
<dbReference type="SMART" id="SM00470">
    <property type="entry name" value="ParB"/>
    <property type="match status" value="1"/>
</dbReference>
<dbReference type="GO" id="GO:0005694">
    <property type="term" value="C:chromosome"/>
    <property type="evidence" value="ECO:0007669"/>
    <property type="project" value="TreeGrafter"/>
</dbReference>
<dbReference type="Gene3D" id="3.90.1530.30">
    <property type="match status" value="1"/>
</dbReference>
<evidence type="ECO:0000259" key="5">
    <source>
        <dbReference type="SMART" id="SM00470"/>
    </source>
</evidence>
<feature type="region of interest" description="Disordered" evidence="4">
    <location>
        <begin position="572"/>
        <end position="612"/>
    </location>
</feature>
<dbReference type="InterPro" id="IPR003115">
    <property type="entry name" value="ParB_N"/>
</dbReference>
<dbReference type="FunFam" id="3.90.1530.30:FF:000001">
    <property type="entry name" value="Chromosome partitioning protein ParB"/>
    <property type="match status" value="1"/>
</dbReference>
<dbReference type="GO" id="GO:0003677">
    <property type="term" value="F:DNA binding"/>
    <property type="evidence" value="ECO:0007669"/>
    <property type="project" value="UniProtKB-KW"/>
</dbReference>
<dbReference type="AlphaFoldDB" id="A0A840CVP0"/>
<evidence type="ECO:0000256" key="1">
    <source>
        <dbReference type="ARBA" id="ARBA00006295"/>
    </source>
</evidence>
<dbReference type="PANTHER" id="PTHR33375:SF1">
    <property type="entry name" value="CHROMOSOME-PARTITIONING PROTEIN PARB-RELATED"/>
    <property type="match status" value="1"/>
</dbReference>
<evidence type="ECO:0000256" key="3">
    <source>
        <dbReference type="ARBA" id="ARBA00023125"/>
    </source>
</evidence>
<feature type="compositionally biased region" description="Basic and acidic residues" evidence="4">
    <location>
        <begin position="572"/>
        <end position="608"/>
    </location>
</feature>
<dbReference type="GO" id="GO:0007059">
    <property type="term" value="P:chromosome segregation"/>
    <property type="evidence" value="ECO:0007669"/>
    <property type="project" value="UniProtKB-KW"/>
</dbReference>
<evidence type="ECO:0000313" key="7">
    <source>
        <dbReference type="Proteomes" id="UP000555103"/>
    </source>
</evidence>
<reference evidence="6 7" key="1">
    <citation type="submission" date="2020-08" db="EMBL/GenBank/DDBJ databases">
        <title>Genomic Encyclopedia of Type Strains, Phase IV (KMG-IV): sequencing the most valuable type-strain genomes for metagenomic binning, comparative biology and taxonomic classification.</title>
        <authorList>
            <person name="Goeker M."/>
        </authorList>
    </citation>
    <scope>NUCLEOTIDE SEQUENCE [LARGE SCALE GENOMIC DNA]</scope>
    <source>
        <strain evidence="6 7">DSM 104969</strain>
    </source>
</reference>
<dbReference type="NCBIfam" id="TIGR00180">
    <property type="entry name" value="parB_part"/>
    <property type="match status" value="1"/>
</dbReference>
<dbReference type="InterPro" id="IPR004437">
    <property type="entry name" value="ParB/RepB/Spo0J"/>
</dbReference>
<evidence type="ECO:0000256" key="2">
    <source>
        <dbReference type="ARBA" id="ARBA00022829"/>
    </source>
</evidence>
<dbReference type="InterPro" id="IPR036086">
    <property type="entry name" value="ParB/Sulfiredoxin_sf"/>
</dbReference>
<dbReference type="PANTHER" id="PTHR33375">
    <property type="entry name" value="CHROMOSOME-PARTITIONING PROTEIN PARB-RELATED"/>
    <property type="match status" value="1"/>
</dbReference>
<proteinExistence type="inferred from homology"/>
<feature type="domain" description="ParB-like N-terminal" evidence="5">
    <location>
        <begin position="41"/>
        <end position="133"/>
    </location>
</feature>
<dbReference type="Pfam" id="PF17762">
    <property type="entry name" value="HTH_ParB"/>
    <property type="match status" value="1"/>
</dbReference>
<dbReference type="RefSeq" id="WP_183309030.1">
    <property type="nucleotide sequence ID" value="NZ_JACIEP010000025.1"/>
</dbReference>
<dbReference type="Pfam" id="PF02195">
    <property type="entry name" value="ParB_N"/>
    <property type="match status" value="1"/>
</dbReference>
<comment type="caution">
    <text evidence="6">The sequence shown here is derived from an EMBL/GenBank/DDBJ whole genome shotgun (WGS) entry which is preliminary data.</text>
</comment>
<gene>
    <name evidence="6" type="ORF">GGR21_004160</name>
</gene>